<name>A0A1I0YYN1_9CELL</name>
<dbReference type="STRING" id="988821.SAMN05421867_10945"/>
<dbReference type="AlphaFoldDB" id="A0A1I0YYN1"/>
<organism evidence="1 2">
    <name type="scientific">Cellulomonas marina</name>
    <dbReference type="NCBI Taxonomy" id="988821"/>
    <lineage>
        <taxon>Bacteria</taxon>
        <taxon>Bacillati</taxon>
        <taxon>Actinomycetota</taxon>
        <taxon>Actinomycetes</taxon>
        <taxon>Micrococcales</taxon>
        <taxon>Cellulomonadaceae</taxon>
        <taxon>Cellulomonas</taxon>
    </lineage>
</organism>
<dbReference type="Proteomes" id="UP000199012">
    <property type="component" value="Unassembled WGS sequence"/>
</dbReference>
<dbReference type="EMBL" id="FOKA01000009">
    <property type="protein sequence ID" value="SFB18282.1"/>
    <property type="molecule type" value="Genomic_DNA"/>
</dbReference>
<evidence type="ECO:0000313" key="1">
    <source>
        <dbReference type="EMBL" id="SFB18282.1"/>
    </source>
</evidence>
<dbReference type="Gene3D" id="2.130.10.10">
    <property type="entry name" value="YVTN repeat-like/Quinoprotein amine dehydrogenase"/>
    <property type="match status" value="1"/>
</dbReference>
<dbReference type="SUPFAM" id="SSF110296">
    <property type="entry name" value="Oligoxyloglucan reducing end-specific cellobiohydrolase"/>
    <property type="match status" value="1"/>
</dbReference>
<sequence>MDFMGFVVAGPDHFYASGHPEPSQDLPDPVGLLESTDGGRTWTPLARTGASDFHALAVTSTGIHGYDGADLLSSLDGGTTWTSTKPPVPVFAMAGAINGQVLLATSSQGLARAADTGLSWQQDPDAPLLQLVHFTTAQLVVGVGPDGVIYLSRDAGSSWAEAGEAAPAPEALASWLMPDGQVQVVVVADGRVLLSADSGLTFTS</sequence>
<gene>
    <name evidence="1" type="ORF">SAMN05421867_10945</name>
</gene>
<protein>
    <submittedName>
        <fullName evidence="1">BNR/Asp-box repeat-containing protein</fullName>
    </submittedName>
</protein>
<evidence type="ECO:0000313" key="2">
    <source>
        <dbReference type="Proteomes" id="UP000199012"/>
    </source>
</evidence>
<reference evidence="1 2" key="1">
    <citation type="submission" date="2016-10" db="EMBL/GenBank/DDBJ databases">
        <authorList>
            <person name="de Groot N.N."/>
        </authorList>
    </citation>
    <scope>NUCLEOTIDE SEQUENCE [LARGE SCALE GENOMIC DNA]</scope>
    <source>
        <strain evidence="1 2">CGMCC 4.6945</strain>
    </source>
</reference>
<accession>A0A1I0YYN1</accession>
<dbReference type="CDD" id="cd15482">
    <property type="entry name" value="Sialidase_non-viral"/>
    <property type="match status" value="1"/>
</dbReference>
<dbReference type="InterPro" id="IPR002860">
    <property type="entry name" value="BNR_rpt"/>
</dbReference>
<proteinExistence type="predicted"/>
<dbReference type="Pfam" id="PF02012">
    <property type="entry name" value="BNR"/>
    <property type="match status" value="1"/>
</dbReference>
<dbReference type="InterPro" id="IPR015943">
    <property type="entry name" value="WD40/YVTN_repeat-like_dom_sf"/>
</dbReference>
<keyword evidence="2" id="KW-1185">Reference proteome</keyword>